<comment type="caution">
    <text evidence="2">The sequence shown here is derived from an EMBL/GenBank/DDBJ whole genome shotgun (WGS) entry which is preliminary data.</text>
</comment>
<protein>
    <submittedName>
        <fullName evidence="2">Uncharacterized protein</fullName>
    </submittedName>
</protein>
<gene>
    <name evidence="2" type="ORF">PVK06_018117</name>
</gene>
<sequence length="91" mass="9787">MVREEEASSEMDLANKSESEVSPDGIRIDGSVGVNATCLENEGNVSGVQVLSDVAFIEEDISPCNVSSGHLGRVQMPAHLTRVLTQSWAWI</sequence>
<reference evidence="2 3" key="1">
    <citation type="submission" date="2023-03" db="EMBL/GenBank/DDBJ databases">
        <title>WGS of Gossypium arboreum.</title>
        <authorList>
            <person name="Yu D."/>
        </authorList>
    </citation>
    <scope>NUCLEOTIDE SEQUENCE [LARGE SCALE GENOMIC DNA]</scope>
    <source>
        <tissue evidence="2">Leaf</tissue>
    </source>
</reference>
<dbReference type="EMBL" id="JARKNE010000005">
    <property type="protein sequence ID" value="KAK5834240.1"/>
    <property type="molecule type" value="Genomic_DNA"/>
</dbReference>
<name>A0ABR0Q4K3_GOSAR</name>
<dbReference type="Proteomes" id="UP001358586">
    <property type="component" value="Chromosome 5"/>
</dbReference>
<evidence type="ECO:0000256" key="1">
    <source>
        <dbReference type="SAM" id="MobiDB-lite"/>
    </source>
</evidence>
<accession>A0ABR0Q4K3</accession>
<keyword evidence="3" id="KW-1185">Reference proteome</keyword>
<feature type="region of interest" description="Disordered" evidence="1">
    <location>
        <begin position="1"/>
        <end position="26"/>
    </location>
</feature>
<organism evidence="2 3">
    <name type="scientific">Gossypium arboreum</name>
    <name type="common">Tree cotton</name>
    <name type="synonym">Gossypium nanking</name>
    <dbReference type="NCBI Taxonomy" id="29729"/>
    <lineage>
        <taxon>Eukaryota</taxon>
        <taxon>Viridiplantae</taxon>
        <taxon>Streptophyta</taxon>
        <taxon>Embryophyta</taxon>
        <taxon>Tracheophyta</taxon>
        <taxon>Spermatophyta</taxon>
        <taxon>Magnoliopsida</taxon>
        <taxon>eudicotyledons</taxon>
        <taxon>Gunneridae</taxon>
        <taxon>Pentapetalae</taxon>
        <taxon>rosids</taxon>
        <taxon>malvids</taxon>
        <taxon>Malvales</taxon>
        <taxon>Malvaceae</taxon>
        <taxon>Malvoideae</taxon>
        <taxon>Gossypium</taxon>
    </lineage>
</organism>
<evidence type="ECO:0000313" key="3">
    <source>
        <dbReference type="Proteomes" id="UP001358586"/>
    </source>
</evidence>
<evidence type="ECO:0000313" key="2">
    <source>
        <dbReference type="EMBL" id="KAK5834240.1"/>
    </source>
</evidence>
<proteinExistence type="predicted"/>